<keyword evidence="2" id="KW-0378">Hydrolase</keyword>
<dbReference type="GO" id="GO:0016787">
    <property type="term" value="F:hydrolase activity"/>
    <property type="evidence" value="ECO:0007669"/>
    <property type="project" value="UniProtKB-KW"/>
</dbReference>
<gene>
    <name evidence="2" type="ORF">EZS27_030603</name>
</gene>
<dbReference type="PANTHER" id="PTHR47642:SF5">
    <property type="entry name" value="ATP-DEPENDENT DNA HELICASE"/>
    <property type="match status" value="1"/>
</dbReference>
<proteinExistence type="predicted"/>
<dbReference type="FunFam" id="3.40.50.300:FF:001498">
    <property type="entry name" value="ATP-dependent DNA helicase"/>
    <property type="match status" value="1"/>
</dbReference>
<dbReference type="GO" id="GO:0003678">
    <property type="term" value="F:DNA helicase activity"/>
    <property type="evidence" value="ECO:0007669"/>
    <property type="project" value="UniProtKB-EC"/>
</dbReference>
<protein>
    <submittedName>
        <fullName evidence="2">ATP-dependent RecD-like DNA helicase</fullName>
        <ecNumber evidence="2">3.6.4.12</ecNumber>
    </submittedName>
</protein>
<dbReference type="EMBL" id="SNRY01003856">
    <property type="protein sequence ID" value="KAA6319519.1"/>
    <property type="molecule type" value="Genomic_DNA"/>
</dbReference>
<evidence type="ECO:0000313" key="2">
    <source>
        <dbReference type="EMBL" id="KAA6319519.1"/>
    </source>
</evidence>
<reference evidence="2" key="1">
    <citation type="submission" date="2019-03" db="EMBL/GenBank/DDBJ databases">
        <title>Single cell metagenomics reveals metabolic interactions within the superorganism composed of flagellate Streblomastix strix and complex community of Bacteroidetes bacteria on its surface.</title>
        <authorList>
            <person name="Treitli S.C."/>
            <person name="Kolisko M."/>
            <person name="Husnik F."/>
            <person name="Keeling P."/>
            <person name="Hampl V."/>
        </authorList>
    </citation>
    <scope>NUCLEOTIDE SEQUENCE</scope>
    <source>
        <strain evidence="2">STM</strain>
    </source>
</reference>
<name>A0A5J4QEB9_9ZZZZ</name>
<evidence type="ECO:0000259" key="1">
    <source>
        <dbReference type="Pfam" id="PF05970"/>
    </source>
</evidence>
<dbReference type="GO" id="GO:0006281">
    <property type="term" value="P:DNA repair"/>
    <property type="evidence" value="ECO:0007669"/>
    <property type="project" value="InterPro"/>
</dbReference>
<comment type="caution">
    <text evidence="2">The sequence shown here is derived from an EMBL/GenBank/DDBJ whole genome shotgun (WGS) entry which is preliminary data.</text>
</comment>
<accession>A0A5J4QEB9</accession>
<dbReference type="EC" id="3.6.4.12" evidence="2"/>
<dbReference type="PANTHER" id="PTHR47642">
    <property type="entry name" value="ATP-DEPENDENT DNA HELICASE"/>
    <property type="match status" value="1"/>
</dbReference>
<dbReference type="InterPro" id="IPR010285">
    <property type="entry name" value="DNA_helicase_pif1-like_DEAD"/>
</dbReference>
<dbReference type="InterPro" id="IPR051055">
    <property type="entry name" value="PIF1_helicase"/>
</dbReference>
<dbReference type="Pfam" id="PF05970">
    <property type="entry name" value="PIF1"/>
    <property type="match status" value="1"/>
</dbReference>
<dbReference type="InterPro" id="IPR027417">
    <property type="entry name" value="P-loop_NTPase"/>
</dbReference>
<dbReference type="GO" id="GO:0000723">
    <property type="term" value="P:telomere maintenance"/>
    <property type="evidence" value="ECO:0007669"/>
    <property type="project" value="InterPro"/>
</dbReference>
<dbReference type="Gene3D" id="3.40.50.300">
    <property type="entry name" value="P-loop containing nucleotide triphosphate hydrolases"/>
    <property type="match status" value="1"/>
</dbReference>
<organism evidence="2">
    <name type="scientific">termite gut metagenome</name>
    <dbReference type="NCBI Taxonomy" id="433724"/>
    <lineage>
        <taxon>unclassified sequences</taxon>
        <taxon>metagenomes</taxon>
        <taxon>organismal metagenomes</taxon>
    </lineage>
</organism>
<feature type="non-terminal residue" evidence="2">
    <location>
        <position position="134"/>
    </location>
</feature>
<keyword evidence="2" id="KW-0347">Helicase</keyword>
<keyword evidence="2" id="KW-0547">Nucleotide-binding</keyword>
<dbReference type="AlphaFoldDB" id="A0A5J4QEB9"/>
<feature type="domain" description="DNA helicase Pif1-like DEAD-box helicase" evidence="1">
    <location>
        <begin position="13"/>
        <end position="134"/>
    </location>
</feature>
<sequence length="134" mass="14946">MQINPELQLAWDVVEKTGTHIFLTGRAGTGKTTFLQKLKETSPKRMVVVAPTGIAAINAGGVTVHSFFQLPFAPYVPDSTFNTRQHGYKFGKEKIHIIRSMDLLVIDEVSMVRADLLDAVDAALRRYRSQSKPF</sequence>
<keyword evidence="2" id="KW-0067">ATP-binding</keyword>
<dbReference type="SUPFAM" id="SSF52540">
    <property type="entry name" value="P-loop containing nucleoside triphosphate hydrolases"/>
    <property type="match status" value="1"/>
</dbReference>